<evidence type="ECO:0000256" key="1">
    <source>
        <dbReference type="SAM" id="MobiDB-lite"/>
    </source>
</evidence>
<reference evidence="2 3" key="1">
    <citation type="journal article" date="2021" name="Elife">
        <title>Chloroplast acquisition without the gene transfer in kleptoplastic sea slugs, Plakobranchus ocellatus.</title>
        <authorList>
            <person name="Maeda T."/>
            <person name="Takahashi S."/>
            <person name="Yoshida T."/>
            <person name="Shimamura S."/>
            <person name="Takaki Y."/>
            <person name="Nagai Y."/>
            <person name="Toyoda A."/>
            <person name="Suzuki Y."/>
            <person name="Arimoto A."/>
            <person name="Ishii H."/>
            <person name="Satoh N."/>
            <person name="Nishiyama T."/>
            <person name="Hasebe M."/>
            <person name="Maruyama T."/>
            <person name="Minagawa J."/>
            <person name="Obokata J."/>
            <person name="Shigenobu S."/>
        </authorList>
    </citation>
    <scope>NUCLEOTIDE SEQUENCE [LARGE SCALE GENOMIC DNA]</scope>
</reference>
<dbReference type="EMBL" id="BLXT01004061">
    <property type="protein sequence ID" value="GFO09063.1"/>
    <property type="molecule type" value="Genomic_DNA"/>
</dbReference>
<comment type="caution">
    <text evidence="2">The sequence shown here is derived from an EMBL/GenBank/DDBJ whole genome shotgun (WGS) entry which is preliminary data.</text>
</comment>
<gene>
    <name evidence="2" type="ORF">PoB_003556800</name>
</gene>
<proteinExistence type="predicted"/>
<evidence type="ECO:0000313" key="3">
    <source>
        <dbReference type="Proteomes" id="UP000735302"/>
    </source>
</evidence>
<name>A0AAV4AQG6_9GAST</name>
<evidence type="ECO:0000313" key="2">
    <source>
        <dbReference type="EMBL" id="GFO09063.1"/>
    </source>
</evidence>
<protein>
    <recommendedName>
        <fullName evidence="4">Secreted protein</fullName>
    </recommendedName>
</protein>
<dbReference type="AlphaFoldDB" id="A0AAV4AQG6"/>
<feature type="region of interest" description="Disordered" evidence="1">
    <location>
        <begin position="44"/>
        <end position="67"/>
    </location>
</feature>
<evidence type="ECO:0008006" key="4">
    <source>
        <dbReference type="Google" id="ProtNLM"/>
    </source>
</evidence>
<organism evidence="2 3">
    <name type="scientific">Plakobranchus ocellatus</name>
    <dbReference type="NCBI Taxonomy" id="259542"/>
    <lineage>
        <taxon>Eukaryota</taxon>
        <taxon>Metazoa</taxon>
        <taxon>Spiralia</taxon>
        <taxon>Lophotrochozoa</taxon>
        <taxon>Mollusca</taxon>
        <taxon>Gastropoda</taxon>
        <taxon>Heterobranchia</taxon>
        <taxon>Euthyneura</taxon>
        <taxon>Panpulmonata</taxon>
        <taxon>Sacoglossa</taxon>
        <taxon>Placobranchoidea</taxon>
        <taxon>Plakobranchidae</taxon>
        <taxon>Plakobranchus</taxon>
    </lineage>
</organism>
<keyword evidence="3" id="KW-1185">Reference proteome</keyword>
<sequence>MIGRLVKLSRLLLHGSPEGLPHCLCRRGHGNAILPPKDIAQEGLASRSRGGSEAISRHSDKTCKAGSSYFPHRRHTAVADQSCLARSDRNNVCLAPAQKNLHCVALLQTL</sequence>
<dbReference type="Proteomes" id="UP000735302">
    <property type="component" value="Unassembled WGS sequence"/>
</dbReference>
<accession>A0AAV4AQG6</accession>